<organism evidence="2 3">
    <name type="scientific">Candidatus Mycosynbacter amalyticus</name>
    <dbReference type="NCBI Taxonomy" id="2665156"/>
    <lineage>
        <taxon>Bacteria</taxon>
        <taxon>Candidatus Saccharimonadota</taxon>
        <taxon>Candidatus Saccharimonadota incertae sedis</taxon>
        <taxon>Candidatus Mycosynbacter</taxon>
    </lineage>
</organism>
<protein>
    <submittedName>
        <fullName evidence="2">Uncharacterized protein</fullName>
    </submittedName>
</protein>
<name>A0A857MP19_9BACT</name>
<gene>
    <name evidence="2" type="ORF">GII36_00910</name>
</gene>
<evidence type="ECO:0000313" key="2">
    <source>
        <dbReference type="EMBL" id="QHN42420.1"/>
    </source>
</evidence>
<dbReference type="KEGG" id="mama:GII36_00910"/>
<reference evidence="2" key="1">
    <citation type="journal article" date="2021" name="Nat. Microbiol.">
        <title>Cocultivation of an ultrasmall environmental parasitic bacterium with lytic ability against bacteria associated with wastewater foams.</title>
        <authorList>
            <person name="Batinovic S."/>
            <person name="Rose J.J.A."/>
            <person name="Ratcliffe J."/>
            <person name="Seviour R.J."/>
            <person name="Petrovski S."/>
        </authorList>
    </citation>
    <scope>NUCLEOTIDE SEQUENCE</scope>
    <source>
        <strain evidence="2">JR1</strain>
    </source>
</reference>
<feature type="transmembrane region" description="Helical" evidence="1">
    <location>
        <begin position="21"/>
        <end position="43"/>
    </location>
</feature>
<proteinExistence type="predicted"/>
<sequence length="303" mass="32822">MNDSVGDAPSEKRNGRVKKGSVLVGAALAIAVLVLIAVVFVLLKTAKVVEPAALVVGDREVSKEHFERYVELGKKTSTSAAIVKSVVTEYEKNQLVAKKHNIKLPEAYIALGREDMVANAAQQSGGVNALRTANDDFTKLRLYNTAFHNYLSQSSEGGWSIVLYDIPVIASLDEANSLKRAHDSAVSLHDRLAAKKVSAVNAVAEAQALNIGQPAQTGLYFIRESDGAVLGQYGGGVYTRLLDPNFIRDQVRGKQPGLTEVKDYEKLSSFFVDLLYTQKQQDGLVASVTKEKAGIKVVDYVNQ</sequence>
<dbReference type="RefSeq" id="WP_260763735.1">
    <property type="nucleotide sequence ID" value="NZ_CP045921.1"/>
</dbReference>
<evidence type="ECO:0000313" key="3">
    <source>
        <dbReference type="Proteomes" id="UP001059824"/>
    </source>
</evidence>
<keyword evidence="3" id="KW-1185">Reference proteome</keyword>
<keyword evidence="1" id="KW-0472">Membrane</keyword>
<dbReference type="AlphaFoldDB" id="A0A857MP19"/>
<accession>A0A857MP19</accession>
<evidence type="ECO:0000256" key="1">
    <source>
        <dbReference type="SAM" id="Phobius"/>
    </source>
</evidence>
<dbReference type="Proteomes" id="UP001059824">
    <property type="component" value="Chromosome"/>
</dbReference>
<dbReference type="EMBL" id="CP045921">
    <property type="protein sequence ID" value="QHN42420.1"/>
    <property type="molecule type" value="Genomic_DNA"/>
</dbReference>
<keyword evidence="1" id="KW-0812">Transmembrane</keyword>
<keyword evidence="1" id="KW-1133">Transmembrane helix</keyword>